<dbReference type="Gene3D" id="3.40.1710.10">
    <property type="entry name" value="abc type-2 transporter like domain"/>
    <property type="match status" value="1"/>
</dbReference>
<keyword evidence="4 6" id="KW-0472">Membrane</keyword>
<dbReference type="Pfam" id="PF12698">
    <property type="entry name" value="ABC2_membrane_3"/>
    <property type="match status" value="1"/>
</dbReference>
<sequence>MKQKRWNPVFLSGLGDLQRLWANKPMRLGMIGLLLIPLMYSAIYLSAFYDPYENLQYLPVALVNEDLGAVQNGERINAGNELVKELQEDSQVKWEFVSRAQMNEGLNHGIYYIGIVVPENFSKAIVSVDESNPSKGKIEYHVDESNNYLSGTIGKSIRRELEIKLDQKLTRIYVEKIFVGISKSADDLQKAADGAGLLTEKIGEAAGGSKTVHESIRKLETGAGTIEQNLVLLNQKLAQARAEIDKIPFAEIEKAQKIIHQANDEIQRIANIPLPDTPPDLGSFLRDSQNSLEEAGKQIHGTETDLNRLVKEHPELANDAAVLSMKNSLNKAQKIHRSETARFNQIRSKLPDWERAWKVFINTRAKIAADANRLTGRMDQLTVKANELKGAANQLVEATSRLADGQHQLASGLGQLETGTGKLHQGLDKIRAGEAELQQGLSEGVQKAKEQLQGTAEKEKAIADPVDINENIHHAVPNYATGFAPYFISLSLWVGAMLLFTVVDLYQVLDDRKQPLSMAASGLIGIGQAVLLVSTIVFILKIEPILPVWLYLFSFLMALTFIALNQTLIVYLGNVGRFLSIAILMLQLASSAGTYPKELLPPFFQAIGDYLPMTYTVQGLRAVLSNGNMNTITHCMYILLGFMTISLLLTRLHLQLGKPLVKRTVKVLKTKLNHA</sequence>
<evidence type="ECO:0000256" key="6">
    <source>
        <dbReference type="SAM" id="Phobius"/>
    </source>
</evidence>
<evidence type="ECO:0000256" key="4">
    <source>
        <dbReference type="ARBA" id="ARBA00023136"/>
    </source>
</evidence>
<keyword evidence="9" id="KW-1185">Reference proteome</keyword>
<feature type="transmembrane region" description="Helical" evidence="6">
    <location>
        <begin position="631"/>
        <end position="654"/>
    </location>
</feature>
<feature type="transmembrane region" description="Helical" evidence="6">
    <location>
        <begin position="518"/>
        <end position="542"/>
    </location>
</feature>
<dbReference type="Proteomes" id="UP000538292">
    <property type="component" value="Unassembled WGS sequence"/>
</dbReference>
<feature type="domain" description="ABC-2 type transporter transmembrane" evidence="7">
    <location>
        <begin position="32"/>
        <end position="151"/>
    </location>
</feature>
<keyword evidence="2 6" id="KW-0812">Transmembrane</keyword>
<organism evidence="8 9">
    <name type="scientific">Thermoactinomyces mirandus</name>
    <dbReference type="NCBI Taxonomy" id="2756294"/>
    <lineage>
        <taxon>Bacteria</taxon>
        <taxon>Bacillati</taxon>
        <taxon>Bacillota</taxon>
        <taxon>Bacilli</taxon>
        <taxon>Bacillales</taxon>
        <taxon>Thermoactinomycetaceae</taxon>
        <taxon>Thermoactinomyces</taxon>
    </lineage>
</organism>
<evidence type="ECO:0000256" key="3">
    <source>
        <dbReference type="ARBA" id="ARBA00022989"/>
    </source>
</evidence>
<reference evidence="8 9" key="1">
    <citation type="submission" date="2020-07" db="EMBL/GenBank/DDBJ databases">
        <title>Thermoactinomyces phylogeny.</title>
        <authorList>
            <person name="Dunlap C."/>
        </authorList>
    </citation>
    <scope>NUCLEOTIDE SEQUENCE [LARGE SCALE GENOMIC DNA]</scope>
    <source>
        <strain evidence="8 9">AMNI-1</strain>
    </source>
</reference>
<name>A0A7W1XTE9_9BACL</name>
<dbReference type="AlphaFoldDB" id="A0A7W1XTE9"/>
<feature type="transmembrane region" description="Helical" evidence="6">
    <location>
        <begin position="28"/>
        <end position="49"/>
    </location>
</feature>
<proteinExistence type="predicted"/>
<evidence type="ECO:0000256" key="1">
    <source>
        <dbReference type="ARBA" id="ARBA00004141"/>
    </source>
</evidence>
<feature type="transmembrane region" description="Helical" evidence="6">
    <location>
        <begin position="548"/>
        <end position="571"/>
    </location>
</feature>
<dbReference type="RefSeq" id="WP_181740773.1">
    <property type="nucleotide sequence ID" value="NZ_JACEOL010000036.1"/>
</dbReference>
<dbReference type="NCBIfam" id="TIGR03062">
    <property type="entry name" value="pip_yhgE_Cterm"/>
    <property type="match status" value="1"/>
</dbReference>
<keyword evidence="3 6" id="KW-1133">Transmembrane helix</keyword>
<dbReference type="PANTHER" id="PTHR43077:SF5">
    <property type="entry name" value="PHAGE INFECTION PROTEIN"/>
    <property type="match status" value="1"/>
</dbReference>
<feature type="transmembrane region" description="Helical" evidence="6">
    <location>
        <begin position="483"/>
        <end position="506"/>
    </location>
</feature>
<dbReference type="InterPro" id="IPR013525">
    <property type="entry name" value="ABC2_TM"/>
</dbReference>
<protein>
    <submittedName>
        <fullName evidence="8">YhgE/Pip domain-containing protein</fullName>
    </submittedName>
</protein>
<dbReference type="PANTHER" id="PTHR43077">
    <property type="entry name" value="TRANSPORT PERMEASE YVFS-RELATED"/>
    <property type="match status" value="1"/>
</dbReference>
<comment type="caution">
    <text evidence="8">The sequence shown here is derived from an EMBL/GenBank/DDBJ whole genome shotgun (WGS) entry which is preliminary data.</text>
</comment>
<gene>
    <name evidence="8" type="ORF">H2C83_10990</name>
</gene>
<dbReference type="NCBIfam" id="TIGR03061">
    <property type="entry name" value="pip_yhgE_Nterm"/>
    <property type="match status" value="1"/>
</dbReference>
<evidence type="ECO:0000313" key="9">
    <source>
        <dbReference type="Proteomes" id="UP000538292"/>
    </source>
</evidence>
<keyword evidence="5" id="KW-0175">Coiled coil</keyword>
<accession>A0A7W1XTE9</accession>
<comment type="subcellular location">
    <subcellularLocation>
        <location evidence="1">Membrane</location>
        <topology evidence="1">Multi-pass membrane protein</topology>
    </subcellularLocation>
</comment>
<feature type="coiled-coil region" evidence="5">
    <location>
        <begin position="371"/>
        <end position="398"/>
    </location>
</feature>
<dbReference type="InterPro" id="IPR017500">
    <property type="entry name" value="Phage_infect_YhgE_N"/>
</dbReference>
<dbReference type="InterPro" id="IPR051328">
    <property type="entry name" value="T7SS_ABC-Transporter"/>
</dbReference>
<evidence type="ECO:0000256" key="2">
    <source>
        <dbReference type="ARBA" id="ARBA00022692"/>
    </source>
</evidence>
<dbReference type="EMBL" id="JACEOL010000036">
    <property type="protein sequence ID" value="MBA4602831.1"/>
    <property type="molecule type" value="Genomic_DNA"/>
</dbReference>
<evidence type="ECO:0000256" key="5">
    <source>
        <dbReference type="SAM" id="Coils"/>
    </source>
</evidence>
<feature type="coiled-coil region" evidence="5">
    <location>
        <begin position="223"/>
        <end position="312"/>
    </location>
</feature>
<dbReference type="GO" id="GO:0140359">
    <property type="term" value="F:ABC-type transporter activity"/>
    <property type="evidence" value="ECO:0007669"/>
    <property type="project" value="InterPro"/>
</dbReference>
<dbReference type="InterPro" id="IPR017501">
    <property type="entry name" value="Phage_infect_YhgE_C"/>
</dbReference>
<evidence type="ECO:0000259" key="7">
    <source>
        <dbReference type="Pfam" id="PF12698"/>
    </source>
</evidence>
<evidence type="ECO:0000313" key="8">
    <source>
        <dbReference type="EMBL" id="MBA4602831.1"/>
    </source>
</evidence>
<dbReference type="GO" id="GO:0016020">
    <property type="term" value="C:membrane"/>
    <property type="evidence" value="ECO:0007669"/>
    <property type="project" value="UniProtKB-SubCell"/>
</dbReference>